<keyword evidence="1" id="KW-0812">Transmembrane</keyword>
<dbReference type="EMBL" id="GBRH01255649">
    <property type="protein sequence ID" value="JAD42246.1"/>
    <property type="molecule type" value="Transcribed_RNA"/>
</dbReference>
<feature type="transmembrane region" description="Helical" evidence="1">
    <location>
        <begin position="20"/>
        <end position="43"/>
    </location>
</feature>
<dbReference type="AlphaFoldDB" id="A0A0A8ZTX0"/>
<keyword evidence="1" id="KW-0472">Membrane</keyword>
<protein>
    <submittedName>
        <fullName evidence="2">Uncharacterized protein</fullName>
    </submittedName>
</protein>
<reference evidence="2" key="1">
    <citation type="submission" date="2014-09" db="EMBL/GenBank/DDBJ databases">
        <authorList>
            <person name="Magalhaes I.L.F."/>
            <person name="Oliveira U."/>
            <person name="Santos F.R."/>
            <person name="Vidigal T.H.D.A."/>
            <person name="Brescovit A.D."/>
            <person name="Santos A.J."/>
        </authorList>
    </citation>
    <scope>NUCLEOTIDE SEQUENCE</scope>
    <source>
        <tissue evidence="2">Shoot tissue taken approximately 20 cm above the soil surface</tissue>
    </source>
</reference>
<reference evidence="2" key="2">
    <citation type="journal article" date="2015" name="Data Brief">
        <title>Shoot transcriptome of the giant reed, Arundo donax.</title>
        <authorList>
            <person name="Barrero R.A."/>
            <person name="Guerrero F.D."/>
            <person name="Moolhuijzen P."/>
            <person name="Goolsby J.A."/>
            <person name="Tidwell J."/>
            <person name="Bellgard S.E."/>
            <person name="Bellgard M.I."/>
        </authorList>
    </citation>
    <scope>NUCLEOTIDE SEQUENCE</scope>
    <source>
        <tissue evidence="2">Shoot tissue taken approximately 20 cm above the soil surface</tissue>
    </source>
</reference>
<organism evidence="2">
    <name type="scientific">Arundo donax</name>
    <name type="common">Giant reed</name>
    <name type="synonym">Donax arundinaceus</name>
    <dbReference type="NCBI Taxonomy" id="35708"/>
    <lineage>
        <taxon>Eukaryota</taxon>
        <taxon>Viridiplantae</taxon>
        <taxon>Streptophyta</taxon>
        <taxon>Embryophyta</taxon>
        <taxon>Tracheophyta</taxon>
        <taxon>Spermatophyta</taxon>
        <taxon>Magnoliopsida</taxon>
        <taxon>Liliopsida</taxon>
        <taxon>Poales</taxon>
        <taxon>Poaceae</taxon>
        <taxon>PACMAD clade</taxon>
        <taxon>Arundinoideae</taxon>
        <taxon>Arundineae</taxon>
        <taxon>Arundo</taxon>
    </lineage>
</organism>
<keyword evidence="1" id="KW-1133">Transmembrane helix</keyword>
<accession>A0A0A8ZTX0</accession>
<proteinExistence type="predicted"/>
<name>A0A0A8ZTX0_ARUDO</name>
<evidence type="ECO:0000256" key="1">
    <source>
        <dbReference type="SAM" id="Phobius"/>
    </source>
</evidence>
<evidence type="ECO:0000313" key="2">
    <source>
        <dbReference type="EMBL" id="JAD42246.1"/>
    </source>
</evidence>
<sequence length="69" mass="8367">MPYSTTSNLLWWKCGGEFVFIVVLFIGIFLMLAFIKLNFVLVFRIISTSIFAWQFYFVVYRVFVYYYHP</sequence>
<feature type="transmembrane region" description="Helical" evidence="1">
    <location>
        <begin position="50"/>
        <end position="68"/>
    </location>
</feature>